<organism evidence="1">
    <name type="scientific">marine metagenome</name>
    <dbReference type="NCBI Taxonomy" id="408172"/>
    <lineage>
        <taxon>unclassified sequences</taxon>
        <taxon>metagenomes</taxon>
        <taxon>ecological metagenomes</taxon>
    </lineage>
</organism>
<dbReference type="EMBL" id="UINC01114684">
    <property type="protein sequence ID" value="SVC85165.1"/>
    <property type="molecule type" value="Genomic_DNA"/>
</dbReference>
<dbReference type="SUPFAM" id="SSF56399">
    <property type="entry name" value="ADP-ribosylation"/>
    <property type="match status" value="1"/>
</dbReference>
<evidence type="ECO:0000313" key="1">
    <source>
        <dbReference type="EMBL" id="SVC85165.1"/>
    </source>
</evidence>
<accession>A0A382QJV0</accession>
<sequence>MQDEILKNFDQHIFYHGTSYQNATAIIGRGYEGGVGLLGSGVYITCNWLVALWAMYWKYCDHGAILRVGISKGTRILNSAKKPDRKCLQYLRKEFGEEILKKHPMKVIPKNKRLTQKEFINLFRYHYWNFQEKEKNRFGGSSRFFWDYIPEGAGGGKRAKGTRFHKSLCFKLVSDLRIQYQFDGFGNPEDEFGVVIFEGNYLEVKEIIFEWMRGRDSTVPYDFCDDWLDPKSDIRKKFPDVDHLIKYFQKHGSK</sequence>
<evidence type="ECO:0008006" key="2">
    <source>
        <dbReference type="Google" id="ProtNLM"/>
    </source>
</evidence>
<feature type="non-terminal residue" evidence="1">
    <location>
        <position position="254"/>
    </location>
</feature>
<dbReference type="AlphaFoldDB" id="A0A382QJV0"/>
<reference evidence="1" key="1">
    <citation type="submission" date="2018-05" db="EMBL/GenBank/DDBJ databases">
        <authorList>
            <person name="Lanie J.A."/>
            <person name="Ng W.-L."/>
            <person name="Kazmierczak K.M."/>
            <person name="Andrzejewski T.M."/>
            <person name="Davidsen T.M."/>
            <person name="Wayne K.J."/>
            <person name="Tettelin H."/>
            <person name="Glass J.I."/>
            <person name="Rusch D."/>
            <person name="Podicherti R."/>
            <person name="Tsui H.-C.T."/>
            <person name="Winkler M.E."/>
        </authorList>
    </citation>
    <scope>NUCLEOTIDE SEQUENCE</scope>
</reference>
<gene>
    <name evidence="1" type="ORF">METZ01_LOCUS338019</name>
</gene>
<name>A0A382QJV0_9ZZZZ</name>
<protein>
    <recommendedName>
        <fullName evidence="2">PARP catalytic domain-containing protein</fullName>
    </recommendedName>
</protein>
<proteinExistence type="predicted"/>